<feature type="non-terminal residue" evidence="1">
    <location>
        <position position="1"/>
    </location>
</feature>
<dbReference type="Proteomes" id="UP000800200">
    <property type="component" value="Unassembled WGS sequence"/>
</dbReference>
<keyword evidence="2" id="KW-1185">Reference proteome</keyword>
<dbReference type="EMBL" id="ML994702">
    <property type="protein sequence ID" value="KAF2176735.1"/>
    <property type="molecule type" value="Genomic_DNA"/>
</dbReference>
<sequence length="71" mass="8062">STPSKTRSNFAEELYQTYLSNQQSTENAFSSLHSMWFLIIQAVIKYTNTNLVTKDQWAGGLAVVILSNYIK</sequence>
<proteinExistence type="predicted"/>
<evidence type="ECO:0000313" key="2">
    <source>
        <dbReference type="Proteomes" id="UP000800200"/>
    </source>
</evidence>
<evidence type="ECO:0000313" key="1">
    <source>
        <dbReference type="EMBL" id="KAF2176735.1"/>
    </source>
</evidence>
<dbReference type="AlphaFoldDB" id="A0A6A6DC73"/>
<protein>
    <submittedName>
        <fullName evidence="1">Uncharacterized protein</fullName>
    </submittedName>
</protein>
<reference evidence="1" key="1">
    <citation type="journal article" date="2020" name="Stud. Mycol.">
        <title>101 Dothideomycetes genomes: a test case for predicting lifestyles and emergence of pathogens.</title>
        <authorList>
            <person name="Haridas S."/>
            <person name="Albert R."/>
            <person name="Binder M."/>
            <person name="Bloem J."/>
            <person name="Labutti K."/>
            <person name="Salamov A."/>
            <person name="Andreopoulos B."/>
            <person name="Baker S."/>
            <person name="Barry K."/>
            <person name="Bills G."/>
            <person name="Bluhm B."/>
            <person name="Cannon C."/>
            <person name="Castanera R."/>
            <person name="Culley D."/>
            <person name="Daum C."/>
            <person name="Ezra D."/>
            <person name="Gonzalez J."/>
            <person name="Henrissat B."/>
            <person name="Kuo A."/>
            <person name="Liang C."/>
            <person name="Lipzen A."/>
            <person name="Lutzoni F."/>
            <person name="Magnuson J."/>
            <person name="Mondo S."/>
            <person name="Nolan M."/>
            <person name="Ohm R."/>
            <person name="Pangilinan J."/>
            <person name="Park H.-J."/>
            <person name="Ramirez L."/>
            <person name="Alfaro M."/>
            <person name="Sun H."/>
            <person name="Tritt A."/>
            <person name="Yoshinaga Y."/>
            <person name="Zwiers L.-H."/>
            <person name="Turgeon B."/>
            <person name="Goodwin S."/>
            <person name="Spatafora J."/>
            <person name="Crous P."/>
            <person name="Grigoriev I."/>
        </authorList>
    </citation>
    <scope>NUCLEOTIDE SEQUENCE</scope>
    <source>
        <strain evidence="1">CBS 207.26</strain>
    </source>
</reference>
<accession>A0A6A6DC73</accession>
<gene>
    <name evidence="1" type="ORF">K469DRAFT_606185</name>
</gene>
<organism evidence="1 2">
    <name type="scientific">Zopfia rhizophila CBS 207.26</name>
    <dbReference type="NCBI Taxonomy" id="1314779"/>
    <lineage>
        <taxon>Eukaryota</taxon>
        <taxon>Fungi</taxon>
        <taxon>Dikarya</taxon>
        <taxon>Ascomycota</taxon>
        <taxon>Pezizomycotina</taxon>
        <taxon>Dothideomycetes</taxon>
        <taxon>Dothideomycetes incertae sedis</taxon>
        <taxon>Zopfiaceae</taxon>
        <taxon>Zopfia</taxon>
    </lineage>
</organism>
<name>A0A6A6DC73_9PEZI</name>